<dbReference type="PANTHER" id="PTHR34224">
    <property type="entry name" value="INTERACTOR OF CONSTITUTIVE ACTIVE ROPS 2, CHLOROPLASTIC-RELATED"/>
    <property type="match status" value="1"/>
</dbReference>
<dbReference type="InterPro" id="IPR029688">
    <property type="entry name" value="ICR"/>
</dbReference>
<evidence type="ECO:0000313" key="5">
    <source>
        <dbReference type="EnsemblPlants" id="Kaladp0589s0009.1.v1.1.CDS.1"/>
    </source>
</evidence>
<dbReference type="EnsemblPlants" id="Kaladp0589s0009.1.v1.1">
    <property type="protein sequence ID" value="Kaladp0589s0009.1.v1.1.CDS.1"/>
    <property type="gene ID" value="Kaladp0589s0009.v1.1"/>
</dbReference>
<reference evidence="5" key="1">
    <citation type="submission" date="2021-01" db="UniProtKB">
        <authorList>
            <consortium name="EnsemblPlants"/>
        </authorList>
    </citation>
    <scope>IDENTIFICATION</scope>
</reference>
<feature type="compositionally biased region" description="Basic and acidic residues" evidence="4">
    <location>
        <begin position="32"/>
        <end position="56"/>
    </location>
</feature>
<evidence type="ECO:0000256" key="2">
    <source>
        <dbReference type="ARBA" id="ARBA00023054"/>
    </source>
</evidence>
<protein>
    <submittedName>
        <fullName evidence="5">Uncharacterized protein</fullName>
    </submittedName>
</protein>
<dbReference type="AlphaFoldDB" id="A0A7N1A8V7"/>
<evidence type="ECO:0000256" key="4">
    <source>
        <dbReference type="SAM" id="MobiDB-lite"/>
    </source>
</evidence>
<evidence type="ECO:0000256" key="3">
    <source>
        <dbReference type="SAM" id="Coils"/>
    </source>
</evidence>
<sequence>MWDWSQHQLGQAQAELKNLKGQLASAQTAQRDAQEKLESKVKKGEAVEKRHSKETQEIYPNGDEWETDVFEVPETELSADPREAVEVSPPRTKAADESAEPPEASQPVKTSSHDLFTKDQEISSLKAALERKDTELKVLSGENDNIKQLLTEAYADISSAHATGNELSAKLGQLGEEMAASRAHAATLAEKLQAAERAKAALEYEMRHLRAQTEQWRKAADAAAVICSRAFITHRIPWGMELRVKKFHAISVSCNCSPKFPRLLSLLLL</sequence>
<keyword evidence="6" id="KW-1185">Reference proteome</keyword>
<dbReference type="Proteomes" id="UP000594263">
    <property type="component" value="Unplaced"/>
</dbReference>
<keyword evidence="2 3" id="KW-0175">Coiled coil</keyword>
<feature type="compositionally biased region" description="Acidic residues" evidence="4">
    <location>
        <begin position="63"/>
        <end position="74"/>
    </location>
</feature>
<proteinExistence type="inferred from homology"/>
<dbReference type="PANTHER" id="PTHR34224:SF2">
    <property type="entry name" value="INTERACTOR OF CONSTITUTIVE ACTIVE ROPS 4"/>
    <property type="match status" value="1"/>
</dbReference>
<feature type="region of interest" description="Disordered" evidence="4">
    <location>
        <begin position="23"/>
        <end position="117"/>
    </location>
</feature>
<comment type="similarity">
    <text evidence="1">Belongs to the ICR family.</text>
</comment>
<name>A0A7N1A8V7_KALFE</name>
<feature type="coiled-coil region" evidence="3">
    <location>
        <begin position="185"/>
        <end position="212"/>
    </location>
</feature>
<organism evidence="5 6">
    <name type="scientific">Kalanchoe fedtschenkoi</name>
    <name type="common">Lavender scallops</name>
    <name type="synonym">South American air plant</name>
    <dbReference type="NCBI Taxonomy" id="63787"/>
    <lineage>
        <taxon>Eukaryota</taxon>
        <taxon>Viridiplantae</taxon>
        <taxon>Streptophyta</taxon>
        <taxon>Embryophyta</taxon>
        <taxon>Tracheophyta</taxon>
        <taxon>Spermatophyta</taxon>
        <taxon>Magnoliopsida</taxon>
        <taxon>eudicotyledons</taxon>
        <taxon>Gunneridae</taxon>
        <taxon>Pentapetalae</taxon>
        <taxon>Saxifragales</taxon>
        <taxon>Crassulaceae</taxon>
        <taxon>Kalanchoe</taxon>
    </lineage>
</organism>
<accession>A0A7N1A8V7</accession>
<evidence type="ECO:0000313" key="6">
    <source>
        <dbReference type="Proteomes" id="UP000594263"/>
    </source>
</evidence>
<dbReference type="Gramene" id="Kaladp0589s0009.1.v1.1">
    <property type="protein sequence ID" value="Kaladp0589s0009.1.v1.1.CDS.1"/>
    <property type="gene ID" value="Kaladp0589s0009.v1.1"/>
</dbReference>
<evidence type="ECO:0000256" key="1">
    <source>
        <dbReference type="ARBA" id="ARBA00009778"/>
    </source>
</evidence>